<comment type="caution">
    <text evidence="1">The sequence shown here is derived from an EMBL/GenBank/DDBJ whole genome shotgun (WGS) entry which is preliminary data.</text>
</comment>
<evidence type="ECO:0000313" key="2">
    <source>
        <dbReference type="Proteomes" id="UP001595752"/>
    </source>
</evidence>
<organism evidence="1 2">
    <name type="scientific">Bacillus songklensis</name>
    <dbReference type="NCBI Taxonomy" id="1069116"/>
    <lineage>
        <taxon>Bacteria</taxon>
        <taxon>Bacillati</taxon>
        <taxon>Bacillota</taxon>
        <taxon>Bacilli</taxon>
        <taxon>Bacillales</taxon>
        <taxon>Bacillaceae</taxon>
        <taxon>Bacillus</taxon>
    </lineage>
</organism>
<protein>
    <submittedName>
        <fullName evidence="1">Uncharacterized protein</fullName>
    </submittedName>
</protein>
<sequence length="66" mass="7893">MFKLKRTIRKSPDFKGFFMRLAQKYIILLNQPFLLIGKYKLHTGIVQLVSSLSEPLLRFSYMQIVW</sequence>
<dbReference type="RefSeq" id="WP_377913772.1">
    <property type="nucleotide sequence ID" value="NZ_JBHRZT010000026.1"/>
</dbReference>
<evidence type="ECO:0000313" key="1">
    <source>
        <dbReference type="EMBL" id="MFC3883371.1"/>
    </source>
</evidence>
<reference evidence="2" key="1">
    <citation type="journal article" date="2019" name="Int. J. Syst. Evol. Microbiol.">
        <title>The Global Catalogue of Microorganisms (GCM) 10K type strain sequencing project: providing services to taxonomists for standard genome sequencing and annotation.</title>
        <authorList>
            <consortium name="The Broad Institute Genomics Platform"/>
            <consortium name="The Broad Institute Genome Sequencing Center for Infectious Disease"/>
            <person name="Wu L."/>
            <person name="Ma J."/>
        </authorList>
    </citation>
    <scope>NUCLEOTIDE SEQUENCE [LARGE SCALE GENOMIC DNA]</scope>
    <source>
        <strain evidence="2">CCUG 61889</strain>
    </source>
</reference>
<keyword evidence="2" id="KW-1185">Reference proteome</keyword>
<name>A0ABV8B2E4_9BACI</name>
<accession>A0ABV8B2E4</accession>
<dbReference type="EMBL" id="JBHRZT010000026">
    <property type="protein sequence ID" value="MFC3883371.1"/>
    <property type="molecule type" value="Genomic_DNA"/>
</dbReference>
<dbReference type="Proteomes" id="UP001595752">
    <property type="component" value="Unassembled WGS sequence"/>
</dbReference>
<proteinExistence type="predicted"/>
<gene>
    <name evidence="1" type="ORF">ACFOU2_07485</name>
</gene>